<evidence type="ECO:0000256" key="7">
    <source>
        <dbReference type="ARBA" id="ARBA00022832"/>
    </source>
</evidence>
<evidence type="ECO:0000256" key="14">
    <source>
        <dbReference type="RuleBase" id="RU363109"/>
    </source>
</evidence>
<comment type="function">
    <text evidence="14">Catalyzes the third of the four reactions of the long-chain fatty acids elongation cycle. This endoplasmic reticulum-bound enzymatic process, allows the addition of two carbons to the chain of long- and very long-chain fatty acids/VLCFAs per cycle. This enzyme catalyzes the dehydration of the 3-hydroxyacyl-CoA intermediate into trans-2,3-enoyl-CoA, within each cycle of fatty acid elongation. Thereby, it participates to the production of VLCFAs of different chain lengths that are involved in multiple biological processes as precursors of membrane lipids and lipid mediators.</text>
</comment>
<dbReference type="GO" id="GO:0042761">
    <property type="term" value="P:very long-chain fatty acid biosynthetic process"/>
    <property type="evidence" value="ECO:0007669"/>
    <property type="project" value="TreeGrafter"/>
</dbReference>
<feature type="transmembrane region" description="Helical" evidence="14">
    <location>
        <begin position="50"/>
        <end position="70"/>
    </location>
</feature>
<evidence type="ECO:0000256" key="1">
    <source>
        <dbReference type="ARBA" id="ARBA00004141"/>
    </source>
</evidence>
<evidence type="ECO:0000256" key="5">
    <source>
        <dbReference type="ARBA" id="ARBA00022516"/>
    </source>
</evidence>
<evidence type="ECO:0000313" key="16">
    <source>
        <dbReference type="Proteomes" id="UP001377567"/>
    </source>
</evidence>
<keyword evidence="5 14" id="KW-0444">Lipid biosynthesis</keyword>
<keyword evidence="14" id="KW-0256">Endoplasmic reticulum</keyword>
<evidence type="ECO:0000313" key="15">
    <source>
        <dbReference type="EMBL" id="GMM58214.1"/>
    </source>
</evidence>
<dbReference type="EC" id="4.2.1.134" evidence="4 14"/>
<evidence type="ECO:0000256" key="4">
    <source>
        <dbReference type="ARBA" id="ARBA00013122"/>
    </source>
</evidence>
<comment type="similarity">
    <text evidence="3 14">Belongs to the very long-chain fatty acids dehydratase HACD family.</text>
</comment>
<keyword evidence="6 14" id="KW-0812">Transmembrane</keyword>
<dbReference type="GO" id="GO:0030148">
    <property type="term" value="P:sphingolipid biosynthetic process"/>
    <property type="evidence" value="ECO:0007669"/>
    <property type="project" value="TreeGrafter"/>
</dbReference>
<accession>A0AAV5S2Z2</accession>
<feature type="transmembrane region" description="Helical" evidence="14">
    <location>
        <begin position="12"/>
        <end position="38"/>
    </location>
</feature>
<evidence type="ECO:0000256" key="11">
    <source>
        <dbReference type="ARBA" id="ARBA00023160"/>
    </source>
</evidence>
<reference evidence="15 16" key="1">
    <citation type="journal article" date="2023" name="Elife">
        <title>Identification of key yeast species and microbe-microbe interactions impacting larval growth of Drosophila in the wild.</title>
        <authorList>
            <person name="Mure A."/>
            <person name="Sugiura Y."/>
            <person name="Maeda R."/>
            <person name="Honda K."/>
            <person name="Sakurai N."/>
            <person name="Takahashi Y."/>
            <person name="Watada M."/>
            <person name="Katoh T."/>
            <person name="Gotoh A."/>
            <person name="Gotoh Y."/>
            <person name="Taniguchi I."/>
            <person name="Nakamura K."/>
            <person name="Hayashi T."/>
            <person name="Katayama T."/>
            <person name="Uemura T."/>
            <person name="Hattori Y."/>
        </authorList>
    </citation>
    <scope>NUCLEOTIDE SEQUENCE [LARGE SCALE GENOMIC DNA]</scope>
    <source>
        <strain evidence="15 16">KH-74</strain>
    </source>
</reference>
<evidence type="ECO:0000256" key="2">
    <source>
        <dbReference type="ARBA" id="ARBA00005194"/>
    </source>
</evidence>
<feature type="transmembrane region" description="Helical" evidence="14">
    <location>
        <begin position="180"/>
        <end position="200"/>
    </location>
</feature>
<evidence type="ECO:0000256" key="12">
    <source>
        <dbReference type="ARBA" id="ARBA00023239"/>
    </source>
</evidence>
<sequence length="217" mass="24236">MAAKKTYSPLSPLAVYNLVSAGGWGYILYCVVAIYPLLGQPLFYESTKDIVTLVQCGAIMEIVNSLLGIVRSPIVTTVAQVLSRLLIVVGIFQWLPETPACGSVAYVTLLSAWSVTEVVRYLFYFFTLAFESGPPYILVLLRYNLFWVLYPTGVASELTLVYSSLAVAETKYSVYAKWGLVFTMLTYLPGLPMLFMHMVAQRRKVMKGLRAERAKKD</sequence>
<keyword evidence="8 14" id="KW-1133">Transmembrane helix</keyword>
<keyword evidence="10 14" id="KW-0472">Membrane</keyword>
<keyword evidence="12 14" id="KW-0456">Lyase</keyword>
<evidence type="ECO:0000256" key="13">
    <source>
        <dbReference type="ARBA" id="ARBA00036671"/>
    </source>
</evidence>
<evidence type="ECO:0000256" key="6">
    <source>
        <dbReference type="ARBA" id="ARBA00022692"/>
    </source>
</evidence>
<dbReference type="AlphaFoldDB" id="A0AAV5S2Z2"/>
<keyword evidence="16" id="KW-1185">Reference proteome</keyword>
<gene>
    <name evidence="15" type="ORF">DAKH74_048300</name>
</gene>
<keyword evidence="7 14" id="KW-0276">Fatty acid metabolism</keyword>
<evidence type="ECO:0000256" key="10">
    <source>
        <dbReference type="ARBA" id="ARBA00023136"/>
    </source>
</evidence>
<feature type="transmembrane region" description="Helical" evidence="14">
    <location>
        <begin position="82"/>
        <end position="109"/>
    </location>
</feature>
<proteinExistence type="inferred from homology"/>
<dbReference type="EMBL" id="BTGD01000020">
    <property type="protein sequence ID" value="GMM58214.1"/>
    <property type="molecule type" value="Genomic_DNA"/>
</dbReference>
<comment type="caution">
    <text evidence="15">The sequence shown here is derived from an EMBL/GenBank/DDBJ whole genome shotgun (WGS) entry which is preliminary data.</text>
</comment>
<evidence type="ECO:0000256" key="3">
    <source>
        <dbReference type="ARBA" id="ARBA00007811"/>
    </source>
</evidence>
<evidence type="ECO:0000256" key="8">
    <source>
        <dbReference type="ARBA" id="ARBA00022989"/>
    </source>
</evidence>
<dbReference type="GO" id="GO:0030497">
    <property type="term" value="P:fatty acid elongation"/>
    <property type="evidence" value="ECO:0007669"/>
    <property type="project" value="TreeGrafter"/>
</dbReference>
<keyword evidence="11 14" id="KW-0275">Fatty acid biosynthesis</keyword>
<organism evidence="15 16">
    <name type="scientific">Maudiozyma humilis</name>
    <name type="common">Sour dough yeast</name>
    <name type="synonym">Kazachstania humilis</name>
    <dbReference type="NCBI Taxonomy" id="51915"/>
    <lineage>
        <taxon>Eukaryota</taxon>
        <taxon>Fungi</taxon>
        <taxon>Dikarya</taxon>
        <taxon>Ascomycota</taxon>
        <taxon>Saccharomycotina</taxon>
        <taxon>Saccharomycetes</taxon>
        <taxon>Saccharomycetales</taxon>
        <taxon>Saccharomycetaceae</taxon>
        <taxon>Maudiozyma</taxon>
    </lineage>
</organism>
<name>A0AAV5S2Z2_MAUHU</name>
<feature type="transmembrane region" description="Helical" evidence="14">
    <location>
        <begin position="121"/>
        <end position="141"/>
    </location>
</feature>
<keyword evidence="9 14" id="KW-0443">Lipid metabolism</keyword>
<dbReference type="PANTHER" id="PTHR11035:SF3">
    <property type="entry name" value="VERY-LONG-CHAIN (3R)-3-HYDROXYACYL-COA DEHYDRATASE"/>
    <property type="match status" value="1"/>
</dbReference>
<dbReference type="GO" id="GO:0102158">
    <property type="term" value="F:very-long-chain (3R)-3-hydroxyacyl-CoA dehydratase activity"/>
    <property type="evidence" value="ECO:0007669"/>
    <property type="project" value="UniProtKB-EC"/>
</dbReference>
<dbReference type="PANTHER" id="PTHR11035">
    <property type="entry name" value="VERY-LONG-CHAIN (3R)-3-HYDROXYACYL-COA DEHYDRATASE"/>
    <property type="match status" value="1"/>
</dbReference>
<comment type="pathway">
    <text evidence="2 14">Lipid metabolism; fatty acid biosynthesis.</text>
</comment>
<comment type="subcellular location">
    <subcellularLocation>
        <location evidence="14">Endoplasmic reticulum membrane</location>
        <topology evidence="14">Multi-pass membrane protein</topology>
    </subcellularLocation>
    <subcellularLocation>
        <location evidence="1">Membrane</location>
        <topology evidence="1">Multi-pass membrane protein</topology>
    </subcellularLocation>
</comment>
<feature type="transmembrane region" description="Helical" evidence="14">
    <location>
        <begin position="148"/>
        <end position="168"/>
    </location>
</feature>
<dbReference type="InterPro" id="IPR007482">
    <property type="entry name" value="Tyr_Pase-like_PTPLA"/>
</dbReference>
<dbReference type="Proteomes" id="UP001377567">
    <property type="component" value="Unassembled WGS sequence"/>
</dbReference>
<dbReference type="GO" id="GO:0005789">
    <property type="term" value="C:endoplasmic reticulum membrane"/>
    <property type="evidence" value="ECO:0007669"/>
    <property type="project" value="UniProtKB-SubCell"/>
</dbReference>
<protein>
    <recommendedName>
        <fullName evidence="4 14">Very-long-chain (3R)-3-hydroxyacyl-CoA dehydratase</fullName>
        <ecNumber evidence="4 14">4.2.1.134</ecNumber>
    </recommendedName>
</protein>
<dbReference type="Pfam" id="PF04387">
    <property type="entry name" value="PTPLA"/>
    <property type="match status" value="1"/>
</dbReference>
<comment type="catalytic activity">
    <reaction evidence="13 14">
        <text>a very-long-chain (3R)-3-hydroxyacyl-CoA = a very-long-chain (2E)-enoyl-CoA + H2O</text>
        <dbReference type="Rhea" id="RHEA:45812"/>
        <dbReference type="ChEBI" id="CHEBI:15377"/>
        <dbReference type="ChEBI" id="CHEBI:83728"/>
        <dbReference type="ChEBI" id="CHEBI:85440"/>
        <dbReference type="EC" id="4.2.1.134"/>
    </reaction>
</comment>
<evidence type="ECO:0000256" key="9">
    <source>
        <dbReference type="ARBA" id="ARBA00023098"/>
    </source>
</evidence>